<dbReference type="InterPro" id="IPR015943">
    <property type="entry name" value="WD40/YVTN_repeat-like_dom_sf"/>
</dbReference>
<dbReference type="PANTHER" id="PTHR11024:SF3">
    <property type="entry name" value="NUCLEOPORIN SEH1"/>
    <property type="match status" value="1"/>
</dbReference>
<dbReference type="SMART" id="SM00320">
    <property type="entry name" value="WD40"/>
    <property type="match status" value="5"/>
</dbReference>
<dbReference type="SUPFAM" id="SSF50978">
    <property type="entry name" value="WD40 repeat-like"/>
    <property type="match status" value="1"/>
</dbReference>
<dbReference type="GO" id="GO:0005764">
    <property type="term" value="C:lysosome"/>
    <property type="evidence" value="ECO:0007669"/>
    <property type="project" value="UniProtKB-SubCell"/>
</dbReference>
<evidence type="ECO:0000256" key="9">
    <source>
        <dbReference type="ARBA" id="ARBA00023242"/>
    </source>
</evidence>
<gene>
    <name evidence="11" type="ORF">P5673_029436</name>
</gene>
<dbReference type="EMBL" id="JARQWQ010000117">
    <property type="protein sequence ID" value="KAK2549983.1"/>
    <property type="molecule type" value="Genomic_DNA"/>
</dbReference>
<dbReference type="GO" id="GO:1904263">
    <property type="term" value="P:positive regulation of TORC1 signaling"/>
    <property type="evidence" value="ECO:0007669"/>
    <property type="project" value="TreeGrafter"/>
</dbReference>
<accession>A0AAD9PVT0</accession>
<evidence type="ECO:0000313" key="12">
    <source>
        <dbReference type="Proteomes" id="UP001249851"/>
    </source>
</evidence>
<dbReference type="PANTHER" id="PTHR11024">
    <property type="entry name" value="NUCLEAR PORE COMPLEX PROTEIN SEC13 / SEH1 FAMILY MEMBER"/>
    <property type="match status" value="1"/>
</dbReference>
<dbReference type="InterPro" id="IPR037363">
    <property type="entry name" value="Sec13/Seh1_fam"/>
</dbReference>
<keyword evidence="7" id="KW-0653">Protein transport</keyword>
<sequence length="380" mass="42703">MFVAREIHAEHKDLIHDVSYDYHGRRMATCSSDQSVKASLGSWRRWSVDLYSKLEGKLILGQYGKLLGHILSLDRFWHLVHLTELLQYGRSKVQKQHCNNYLQSKHMVGTGDGILHGQSHWIYSVFLHQVKRTSLVDSRTSVTDVKFAPKHLGLQLATCSKDGTVRIYEAPDIMNLSQWHLQNEIQHKLSCSCVSWNPSRVHAPMLAVGSDDRNTSAGGKVQIHEYNEASRKWHRVETLMAITDAVNDVAFAPNLGRSYHLLAIASKDVRIMMLKPYGDQGTSAGGNLAKLDISLAAHFSDHESQVWRVEWNVTGTILASSGDDGRVRLWKANYLDNWKSIAVLRGDGIPGFTGGPSNVTDKDPKEAGIPSVIHQRMWYS</sequence>
<keyword evidence="12" id="KW-1185">Reference proteome</keyword>
<evidence type="ECO:0000256" key="6">
    <source>
        <dbReference type="ARBA" id="ARBA00022737"/>
    </source>
</evidence>
<proteinExistence type="inferred from homology"/>
<evidence type="ECO:0000256" key="7">
    <source>
        <dbReference type="ARBA" id="ARBA00022927"/>
    </source>
</evidence>
<evidence type="ECO:0000256" key="5">
    <source>
        <dbReference type="ARBA" id="ARBA00022574"/>
    </source>
</evidence>
<evidence type="ECO:0000256" key="10">
    <source>
        <dbReference type="PROSITE-ProRule" id="PRU00221"/>
    </source>
</evidence>
<keyword evidence="4" id="KW-0813">Transport</keyword>
<evidence type="ECO:0000256" key="3">
    <source>
        <dbReference type="ARBA" id="ARBA00010102"/>
    </source>
</evidence>
<dbReference type="GO" id="GO:0035859">
    <property type="term" value="C:Seh1-associated complex"/>
    <property type="evidence" value="ECO:0007669"/>
    <property type="project" value="TreeGrafter"/>
</dbReference>
<reference evidence="11" key="1">
    <citation type="journal article" date="2023" name="G3 (Bethesda)">
        <title>Whole genome assembly and annotation of the endangered Caribbean coral Acropora cervicornis.</title>
        <authorList>
            <person name="Selwyn J.D."/>
            <person name="Vollmer S.V."/>
        </authorList>
    </citation>
    <scope>NUCLEOTIDE SEQUENCE</scope>
    <source>
        <strain evidence="11">K2</strain>
    </source>
</reference>
<dbReference type="Pfam" id="PF00400">
    <property type="entry name" value="WD40"/>
    <property type="match status" value="3"/>
</dbReference>
<keyword evidence="5 10" id="KW-0853">WD repeat</keyword>
<keyword evidence="9" id="KW-0539">Nucleus</keyword>
<dbReference type="GO" id="GO:0031080">
    <property type="term" value="C:nuclear pore outer ring"/>
    <property type="evidence" value="ECO:0007669"/>
    <property type="project" value="TreeGrafter"/>
</dbReference>
<evidence type="ECO:0000256" key="8">
    <source>
        <dbReference type="ARBA" id="ARBA00023228"/>
    </source>
</evidence>
<comment type="caution">
    <text evidence="11">The sequence shown here is derived from an EMBL/GenBank/DDBJ whole genome shotgun (WGS) entry which is preliminary data.</text>
</comment>
<dbReference type="PROSITE" id="PS50294">
    <property type="entry name" value="WD_REPEATS_REGION"/>
    <property type="match status" value="1"/>
</dbReference>
<evidence type="ECO:0000256" key="1">
    <source>
        <dbReference type="ARBA" id="ARBA00004259"/>
    </source>
</evidence>
<protein>
    <submittedName>
        <fullName evidence="11">Nucleoporin SEH1</fullName>
    </submittedName>
</protein>
<dbReference type="AlphaFoldDB" id="A0AAD9PVT0"/>
<dbReference type="GO" id="GO:0015031">
    <property type="term" value="P:protein transport"/>
    <property type="evidence" value="ECO:0007669"/>
    <property type="project" value="UniProtKB-KW"/>
</dbReference>
<keyword evidence="6" id="KW-0677">Repeat</keyword>
<reference evidence="11" key="2">
    <citation type="journal article" date="2023" name="Science">
        <title>Genomic signatures of disease resistance in endangered staghorn corals.</title>
        <authorList>
            <person name="Vollmer S.V."/>
            <person name="Selwyn J.D."/>
            <person name="Despard B.A."/>
            <person name="Roesel C.L."/>
        </authorList>
    </citation>
    <scope>NUCLEOTIDE SEQUENCE</scope>
    <source>
        <strain evidence="11">K2</strain>
    </source>
</reference>
<evidence type="ECO:0000256" key="2">
    <source>
        <dbReference type="ARBA" id="ARBA00004371"/>
    </source>
</evidence>
<comment type="subcellular location">
    <subcellularLocation>
        <location evidence="2">Lysosome</location>
    </subcellularLocation>
    <subcellularLocation>
        <location evidence="1">Nucleus envelope</location>
    </subcellularLocation>
</comment>
<dbReference type="PROSITE" id="PS50082">
    <property type="entry name" value="WD_REPEATS_2"/>
    <property type="match status" value="1"/>
</dbReference>
<dbReference type="Proteomes" id="UP001249851">
    <property type="component" value="Unassembled WGS sequence"/>
</dbReference>
<dbReference type="InterPro" id="IPR036322">
    <property type="entry name" value="WD40_repeat_dom_sf"/>
</dbReference>
<feature type="repeat" description="WD" evidence="10">
    <location>
        <begin position="299"/>
        <end position="331"/>
    </location>
</feature>
<evidence type="ECO:0000313" key="11">
    <source>
        <dbReference type="EMBL" id="KAK2549983.1"/>
    </source>
</evidence>
<organism evidence="11 12">
    <name type="scientific">Acropora cervicornis</name>
    <name type="common">Staghorn coral</name>
    <dbReference type="NCBI Taxonomy" id="6130"/>
    <lineage>
        <taxon>Eukaryota</taxon>
        <taxon>Metazoa</taxon>
        <taxon>Cnidaria</taxon>
        <taxon>Anthozoa</taxon>
        <taxon>Hexacorallia</taxon>
        <taxon>Scleractinia</taxon>
        <taxon>Astrocoeniina</taxon>
        <taxon>Acroporidae</taxon>
        <taxon>Acropora</taxon>
    </lineage>
</organism>
<name>A0AAD9PVT0_ACRCE</name>
<dbReference type="GO" id="GO:0005198">
    <property type="term" value="F:structural molecule activity"/>
    <property type="evidence" value="ECO:0007669"/>
    <property type="project" value="InterPro"/>
</dbReference>
<evidence type="ECO:0000256" key="4">
    <source>
        <dbReference type="ARBA" id="ARBA00022448"/>
    </source>
</evidence>
<dbReference type="GO" id="GO:0034198">
    <property type="term" value="P:cellular response to amino acid starvation"/>
    <property type="evidence" value="ECO:0007669"/>
    <property type="project" value="TreeGrafter"/>
</dbReference>
<dbReference type="Gene3D" id="2.130.10.10">
    <property type="entry name" value="YVTN repeat-like/Quinoprotein amine dehydrogenase"/>
    <property type="match status" value="2"/>
</dbReference>
<comment type="similarity">
    <text evidence="3">Belongs to the WD repeat SEC13 family.</text>
</comment>
<dbReference type="InterPro" id="IPR001680">
    <property type="entry name" value="WD40_rpt"/>
</dbReference>
<keyword evidence="8" id="KW-0458">Lysosome</keyword>